<protein>
    <recommendedName>
        <fullName evidence="3">Leucine-rich repeat-containing N-terminal plant-type domain-containing protein</fullName>
    </recommendedName>
</protein>
<keyword evidence="2" id="KW-0433">Leucine-rich repeat</keyword>
<evidence type="ECO:0000256" key="2">
    <source>
        <dbReference type="ARBA" id="ARBA00022614"/>
    </source>
</evidence>
<dbReference type="EMBL" id="KK104372">
    <property type="protein sequence ID" value="KIY94012.1"/>
    <property type="molecule type" value="Genomic_DNA"/>
</dbReference>
<dbReference type="AlphaFoldDB" id="A0A0D2J1Y5"/>
<dbReference type="Gene3D" id="3.80.10.10">
    <property type="entry name" value="Ribonuclease Inhibitor"/>
    <property type="match status" value="1"/>
</dbReference>
<dbReference type="PANTHER" id="PTHR48010">
    <property type="entry name" value="OS05G0588300 PROTEIN"/>
    <property type="match status" value="1"/>
</dbReference>
<proteinExistence type="predicted"/>
<comment type="subcellular location">
    <subcellularLocation>
        <location evidence="1">Cytoplasm</location>
        <location evidence="1">Cytoskeleton</location>
        <location evidence="1">Cilium axoneme</location>
    </subcellularLocation>
</comment>
<sequence>PSPSESRTAQLRSLLDFKAAVDKQGALAWSAEKGANAGYCGFTGVTCDTQGNVTKIELSFPDELRGTLPPASVFKGLTALTVISLGSTSVTGTLPSDWGTLAQLEDIRIIFHPRITGPLPDSWAGLTRLKVLHLL</sequence>
<dbReference type="PANTHER" id="PTHR48010:SF44">
    <property type="entry name" value="F16P17.10 PROTEIN"/>
    <property type="match status" value="1"/>
</dbReference>
<dbReference type="KEGG" id="mng:MNEG_13950"/>
<dbReference type="OrthoDB" id="511504at2759"/>
<dbReference type="InterPro" id="IPR013210">
    <property type="entry name" value="LRR_N_plant-typ"/>
</dbReference>
<dbReference type="SUPFAM" id="SSF52058">
    <property type="entry name" value="L domain-like"/>
    <property type="match status" value="1"/>
</dbReference>
<dbReference type="GO" id="GO:0005930">
    <property type="term" value="C:axoneme"/>
    <property type="evidence" value="ECO:0007669"/>
    <property type="project" value="UniProtKB-SubCell"/>
</dbReference>
<gene>
    <name evidence="4" type="ORF">MNEG_13950</name>
</gene>
<accession>A0A0D2J1Y5</accession>
<dbReference type="Pfam" id="PF08263">
    <property type="entry name" value="LRRNT_2"/>
    <property type="match status" value="1"/>
</dbReference>
<dbReference type="GeneID" id="25731464"/>
<dbReference type="Proteomes" id="UP000054498">
    <property type="component" value="Unassembled WGS sequence"/>
</dbReference>
<keyword evidence="5" id="KW-1185">Reference proteome</keyword>
<dbReference type="RefSeq" id="XP_013893032.1">
    <property type="nucleotide sequence ID" value="XM_014037578.1"/>
</dbReference>
<reference evidence="4 5" key="1">
    <citation type="journal article" date="2013" name="BMC Genomics">
        <title>Reconstruction of the lipid metabolism for the microalga Monoraphidium neglectum from its genome sequence reveals characteristics suitable for biofuel production.</title>
        <authorList>
            <person name="Bogen C."/>
            <person name="Al-Dilaimi A."/>
            <person name="Albersmeier A."/>
            <person name="Wichmann J."/>
            <person name="Grundmann M."/>
            <person name="Rupp O."/>
            <person name="Lauersen K.J."/>
            <person name="Blifernez-Klassen O."/>
            <person name="Kalinowski J."/>
            <person name="Goesmann A."/>
            <person name="Mussgnug J.H."/>
            <person name="Kruse O."/>
        </authorList>
    </citation>
    <scope>NUCLEOTIDE SEQUENCE [LARGE SCALE GENOMIC DNA]</scope>
    <source>
        <strain evidence="4 5">SAG 48.87</strain>
    </source>
</reference>
<organism evidence="4 5">
    <name type="scientific">Monoraphidium neglectum</name>
    <dbReference type="NCBI Taxonomy" id="145388"/>
    <lineage>
        <taxon>Eukaryota</taxon>
        <taxon>Viridiplantae</taxon>
        <taxon>Chlorophyta</taxon>
        <taxon>core chlorophytes</taxon>
        <taxon>Chlorophyceae</taxon>
        <taxon>CS clade</taxon>
        <taxon>Sphaeropleales</taxon>
        <taxon>Selenastraceae</taxon>
        <taxon>Monoraphidium</taxon>
    </lineage>
</organism>
<feature type="non-terminal residue" evidence="4">
    <location>
        <position position="1"/>
    </location>
</feature>
<dbReference type="InterPro" id="IPR050994">
    <property type="entry name" value="At_inactive_RLKs"/>
</dbReference>
<evidence type="ECO:0000313" key="4">
    <source>
        <dbReference type="EMBL" id="KIY94012.1"/>
    </source>
</evidence>
<feature type="domain" description="Leucine-rich repeat-containing N-terminal plant-type" evidence="3">
    <location>
        <begin position="10"/>
        <end position="48"/>
    </location>
</feature>
<evidence type="ECO:0000313" key="5">
    <source>
        <dbReference type="Proteomes" id="UP000054498"/>
    </source>
</evidence>
<dbReference type="InterPro" id="IPR032675">
    <property type="entry name" value="LRR_dom_sf"/>
</dbReference>
<name>A0A0D2J1Y5_9CHLO</name>
<evidence type="ECO:0000259" key="3">
    <source>
        <dbReference type="Pfam" id="PF08263"/>
    </source>
</evidence>
<evidence type="ECO:0000256" key="1">
    <source>
        <dbReference type="ARBA" id="ARBA00004430"/>
    </source>
</evidence>